<evidence type="ECO:0000259" key="2">
    <source>
        <dbReference type="Pfam" id="PF01471"/>
    </source>
</evidence>
<gene>
    <name evidence="3" type="ORF">BYZ73_17630</name>
</gene>
<name>A0ABX9DCF0_9RHOB</name>
<feature type="region of interest" description="Disordered" evidence="1">
    <location>
        <begin position="409"/>
        <end position="430"/>
    </location>
</feature>
<evidence type="ECO:0000256" key="1">
    <source>
        <dbReference type="SAM" id="MobiDB-lite"/>
    </source>
</evidence>
<comment type="caution">
    <text evidence="3">The sequence shown here is derived from an EMBL/GenBank/DDBJ whole genome shotgun (WGS) entry which is preliminary data.</text>
</comment>
<organism evidence="3 4">
    <name type="scientific">Rhodovulum viride</name>
    <dbReference type="NCBI Taxonomy" id="1231134"/>
    <lineage>
        <taxon>Bacteria</taxon>
        <taxon>Pseudomonadati</taxon>
        <taxon>Pseudomonadota</taxon>
        <taxon>Alphaproteobacteria</taxon>
        <taxon>Rhodobacterales</taxon>
        <taxon>Paracoccaceae</taxon>
        <taxon>Rhodovulum</taxon>
    </lineage>
</organism>
<dbReference type="Gene3D" id="1.10.101.10">
    <property type="entry name" value="PGBD-like superfamily/PGBD"/>
    <property type="match status" value="1"/>
</dbReference>
<dbReference type="SUPFAM" id="SSF47090">
    <property type="entry name" value="PGBD-like"/>
    <property type="match status" value="1"/>
</dbReference>
<feature type="domain" description="Peptidoglycan binding-like" evidence="2">
    <location>
        <begin position="84"/>
        <end position="131"/>
    </location>
</feature>
<evidence type="ECO:0000313" key="4">
    <source>
        <dbReference type="Proteomes" id="UP000248659"/>
    </source>
</evidence>
<keyword evidence="4" id="KW-1185">Reference proteome</keyword>
<dbReference type="InterPro" id="IPR002477">
    <property type="entry name" value="Peptidoglycan-bd-like"/>
</dbReference>
<proteinExistence type="predicted"/>
<sequence length="430" mass="45229">MEDIEMTPRAFLIAATATALSLPAPAPLRADTGDVVKLGIAAGAFFCMANPGRCGLGGNRQTQPSGTPQRTAAPAPAPRAVADPTVRTDQQALNYFGYEAGGADGVMGRNTRQAISRYQTYMGYPATGQLDLYQRQTLVGAYNWAQAGRGAAYPGIYGQELLRAYQTETRGGDYCRETGRCPVQGASAGQTTQPRLPEMPTPSASMANACASSQMVTNASGPVLTPAGITGPDRARQAMDEQFCSASSYALSRSENLLDGSGMTDQTLSENCRWVVDRMADQIGQLGSRSAVELTEAADRRVRDIGADMRQITDAATVCLGYGYRTDDARVALASALMLVGTGARPYAELVGHHLRGGYGTARNPDQAQGWYDIAFDALDRGADPAVRPSQSGERVAVMRAALRTGGLSGGGNATSATGTGMPNFNLQQN</sequence>
<feature type="region of interest" description="Disordered" evidence="1">
    <location>
        <begin position="58"/>
        <end position="83"/>
    </location>
</feature>
<dbReference type="InterPro" id="IPR036366">
    <property type="entry name" value="PGBDSf"/>
</dbReference>
<dbReference type="Pfam" id="PF01471">
    <property type="entry name" value="PG_binding_1"/>
    <property type="match status" value="1"/>
</dbReference>
<accession>A0ABX9DCF0</accession>
<dbReference type="InterPro" id="IPR036365">
    <property type="entry name" value="PGBD-like_sf"/>
</dbReference>
<feature type="compositionally biased region" description="Low complexity" evidence="1">
    <location>
        <begin position="67"/>
        <end position="83"/>
    </location>
</feature>
<dbReference type="EMBL" id="MUAV01000026">
    <property type="protein sequence ID" value="RAP40006.1"/>
    <property type="molecule type" value="Genomic_DNA"/>
</dbReference>
<reference evidence="3 4" key="1">
    <citation type="submission" date="2017-01" db="EMBL/GenBank/DDBJ databases">
        <title>Genome sequence of Rhodovulum viride JA756.</title>
        <authorList>
            <person name="Lakshmi K.V."/>
            <person name="Tushar L.D."/>
            <person name="Sasikala C."/>
            <person name="Venkataramana C."/>
        </authorList>
    </citation>
    <scope>NUCLEOTIDE SEQUENCE [LARGE SCALE GENOMIC DNA]</scope>
    <source>
        <strain evidence="3 4">JA756</strain>
    </source>
</reference>
<dbReference type="Proteomes" id="UP000248659">
    <property type="component" value="Unassembled WGS sequence"/>
</dbReference>
<protein>
    <recommendedName>
        <fullName evidence="2">Peptidoglycan binding-like domain-containing protein</fullName>
    </recommendedName>
</protein>
<evidence type="ECO:0000313" key="3">
    <source>
        <dbReference type="EMBL" id="RAP40006.1"/>
    </source>
</evidence>